<keyword evidence="5" id="KW-1185">Reference proteome</keyword>
<reference evidence="6" key="1">
    <citation type="submission" date="2025-08" db="UniProtKB">
        <authorList>
            <consortium name="RefSeq"/>
        </authorList>
    </citation>
    <scope>IDENTIFICATION</scope>
    <source>
        <tissue evidence="6">Blood</tissue>
    </source>
</reference>
<comment type="similarity">
    <text evidence="1">Belongs to the apolipoprotein L family.</text>
</comment>
<dbReference type="PANTHER" id="PTHR14096">
    <property type="entry name" value="APOLIPOPROTEIN L"/>
    <property type="match status" value="1"/>
</dbReference>
<dbReference type="GO" id="GO:0016020">
    <property type="term" value="C:membrane"/>
    <property type="evidence" value="ECO:0007669"/>
    <property type="project" value="TreeGrafter"/>
</dbReference>
<dbReference type="InterPro" id="IPR008405">
    <property type="entry name" value="ApoL"/>
</dbReference>
<dbReference type="GO" id="GO:0006869">
    <property type="term" value="P:lipid transport"/>
    <property type="evidence" value="ECO:0007669"/>
    <property type="project" value="InterPro"/>
</dbReference>
<evidence type="ECO:0000256" key="1">
    <source>
        <dbReference type="ARBA" id="ARBA00010090"/>
    </source>
</evidence>
<accession>A0A6J3H6Z1</accession>
<evidence type="ECO:0000256" key="2">
    <source>
        <dbReference type="SAM" id="Coils"/>
    </source>
</evidence>
<feature type="region of interest" description="Disordered" evidence="3">
    <location>
        <begin position="192"/>
        <end position="219"/>
    </location>
</feature>
<dbReference type="RefSeq" id="XP_032125597.1">
    <property type="nucleotide sequence ID" value="XM_032269706.1"/>
</dbReference>
<dbReference type="GeneID" id="116543811"/>
<dbReference type="GO" id="GO:0042157">
    <property type="term" value="P:lipoprotein metabolic process"/>
    <property type="evidence" value="ECO:0007669"/>
    <property type="project" value="InterPro"/>
</dbReference>
<dbReference type="Pfam" id="PF05461">
    <property type="entry name" value="ApoL"/>
    <property type="match status" value="1"/>
</dbReference>
<sequence length="363" mass="40364">MRRPVFSPRKVVQRLFPARTPAILNMRRIRDMLLNTTEAETSPDQENHLTPEDTDLVPQRLLDNQAEQEYEAGIGLQRDQDDTFLCEDVELQDDLSPEEKIFLREFPRMREDLKGSIDQLRALAEDIDKTHKKFTKTKLVANSTAVVSGVVSLLGLALAPVTGGGSLLLSTAGQGLGAAAMVTSIVSDKLEHSQNQKAQAQAEDILPTHDQEDREAEEERTDYVRATVKIIANVVNTVRNTRKNVRAFQKVRANPRLANAAKRLLTTGRAFSRSTEQAQKVFAGTTLAMTKSARMLRGTVAAFSLGFDLAAFSKEWKHLKEGARTKFAEELRAKASELERDLTELTQCYQNLQQKDGGGQSTA</sequence>
<name>A0A6J3H6Z1_SAPAP</name>
<keyword evidence="4" id="KW-0472">Membrane</keyword>
<feature type="transmembrane region" description="Helical" evidence="4">
    <location>
        <begin position="139"/>
        <end position="161"/>
    </location>
</feature>
<evidence type="ECO:0000256" key="4">
    <source>
        <dbReference type="SAM" id="Phobius"/>
    </source>
</evidence>
<organism evidence="5 6">
    <name type="scientific">Sapajus apella</name>
    <name type="common">Brown-capped capuchin</name>
    <name type="synonym">Cebus apella</name>
    <dbReference type="NCBI Taxonomy" id="9515"/>
    <lineage>
        <taxon>Eukaryota</taxon>
        <taxon>Metazoa</taxon>
        <taxon>Chordata</taxon>
        <taxon>Craniata</taxon>
        <taxon>Vertebrata</taxon>
        <taxon>Euteleostomi</taxon>
        <taxon>Mammalia</taxon>
        <taxon>Eutheria</taxon>
        <taxon>Euarchontoglires</taxon>
        <taxon>Primates</taxon>
        <taxon>Haplorrhini</taxon>
        <taxon>Platyrrhini</taxon>
        <taxon>Cebidae</taxon>
        <taxon>Cebinae</taxon>
        <taxon>Sapajus</taxon>
    </lineage>
</organism>
<evidence type="ECO:0000313" key="5">
    <source>
        <dbReference type="Proteomes" id="UP000504640"/>
    </source>
</evidence>
<protein>
    <submittedName>
        <fullName evidence="6">Apolipoprotein L6-like isoform X2</fullName>
    </submittedName>
</protein>
<proteinExistence type="inferred from homology"/>
<evidence type="ECO:0000313" key="6">
    <source>
        <dbReference type="RefSeq" id="XP_032125597.1"/>
    </source>
</evidence>
<dbReference type="GO" id="GO:0008289">
    <property type="term" value="F:lipid binding"/>
    <property type="evidence" value="ECO:0007669"/>
    <property type="project" value="InterPro"/>
</dbReference>
<dbReference type="PANTHER" id="PTHR14096:SF7">
    <property type="entry name" value="APOLIPOPROTEIN L6"/>
    <property type="match status" value="1"/>
</dbReference>
<dbReference type="Proteomes" id="UP000504640">
    <property type="component" value="Unplaced"/>
</dbReference>
<keyword evidence="2" id="KW-0175">Coiled coil</keyword>
<dbReference type="GO" id="GO:0005576">
    <property type="term" value="C:extracellular region"/>
    <property type="evidence" value="ECO:0007669"/>
    <property type="project" value="InterPro"/>
</dbReference>
<evidence type="ECO:0000256" key="3">
    <source>
        <dbReference type="SAM" id="MobiDB-lite"/>
    </source>
</evidence>
<keyword evidence="4" id="KW-0812">Transmembrane</keyword>
<dbReference type="AlphaFoldDB" id="A0A6J3H6Z1"/>
<feature type="coiled-coil region" evidence="2">
    <location>
        <begin position="328"/>
        <end position="355"/>
    </location>
</feature>
<gene>
    <name evidence="6" type="primary">LOC116543811</name>
</gene>
<keyword evidence="4" id="KW-1133">Transmembrane helix</keyword>